<dbReference type="GO" id="GO:0016787">
    <property type="term" value="F:hydrolase activity"/>
    <property type="evidence" value="ECO:0007669"/>
    <property type="project" value="UniProtKB-KW"/>
</dbReference>
<dbReference type="InterPro" id="IPR029058">
    <property type="entry name" value="AB_hydrolase_fold"/>
</dbReference>
<keyword evidence="4" id="KW-1185">Reference proteome</keyword>
<dbReference type="InterPro" id="IPR050266">
    <property type="entry name" value="AB_hydrolase_sf"/>
</dbReference>
<evidence type="ECO:0000256" key="1">
    <source>
        <dbReference type="SAM" id="SignalP"/>
    </source>
</evidence>
<dbReference type="PRINTS" id="PR00111">
    <property type="entry name" value="ABHYDROLASE"/>
</dbReference>
<dbReference type="SUPFAM" id="SSF53474">
    <property type="entry name" value="alpha/beta-Hydrolases"/>
    <property type="match status" value="1"/>
</dbReference>
<proteinExistence type="predicted"/>
<dbReference type="PRINTS" id="PR00412">
    <property type="entry name" value="EPOXHYDRLASE"/>
</dbReference>
<evidence type="ECO:0000259" key="2">
    <source>
        <dbReference type="Pfam" id="PF00561"/>
    </source>
</evidence>
<accession>A0ABT0HQU5</accession>
<sequence length="318" mass="36449">MKKSIYFLLMLGLVNYSVMAQSISYPHPVRYITLRQEQKTMRMAYMDVAPIGKPTGKTVLLFHGKNFSGIYWRDVINFLSKAGYRVIAPDQVGWGRSDFPDLHYSFHALAANNKQLLDSLQVDQVVVMGHSMGGMLATRFALRYPERVRQLILENPIGLEDYRTFVPYSPIDSLYEGELGATYASYKKYQQSYYPTWEAKYEEWVRVQASALEDPRFKQIAWVNALTYQMIYEQPVCYEFKNLKAPTLLIIGQADRTIVGKARVPKALVNQHGQYPELGKRTHQQIVGSQLVELPGVGHIPHVQSLAEFQKAVLSFLR</sequence>
<dbReference type="PANTHER" id="PTHR43798:SF33">
    <property type="entry name" value="HYDROLASE, PUTATIVE (AFU_ORTHOLOGUE AFUA_2G14860)-RELATED"/>
    <property type="match status" value="1"/>
</dbReference>
<feature type="signal peptide" evidence="1">
    <location>
        <begin position="1"/>
        <end position="20"/>
    </location>
</feature>
<evidence type="ECO:0000313" key="4">
    <source>
        <dbReference type="Proteomes" id="UP001202180"/>
    </source>
</evidence>
<dbReference type="Pfam" id="PF00561">
    <property type="entry name" value="Abhydrolase_1"/>
    <property type="match status" value="1"/>
</dbReference>
<protein>
    <submittedName>
        <fullName evidence="3">Alpha/beta hydrolase</fullName>
    </submittedName>
</protein>
<dbReference type="Proteomes" id="UP001202180">
    <property type="component" value="Unassembled WGS sequence"/>
</dbReference>
<keyword evidence="1" id="KW-0732">Signal</keyword>
<feature type="domain" description="AB hydrolase-1" evidence="2">
    <location>
        <begin position="58"/>
        <end position="156"/>
    </location>
</feature>
<keyword evidence="3" id="KW-0378">Hydrolase</keyword>
<dbReference type="RefSeq" id="WP_248479060.1">
    <property type="nucleotide sequence ID" value="NZ_JALPRF010000003.1"/>
</dbReference>
<dbReference type="InterPro" id="IPR000073">
    <property type="entry name" value="AB_hydrolase_1"/>
</dbReference>
<evidence type="ECO:0000313" key="3">
    <source>
        <dbReference type="EMBL" id="MCK8494551.1"/>
    </source>
</evidence>
<feature type="chain" id="PRO_5046546005" evidence="1">
    <location>
        <begin position="21"/>
        <end position="318"/>
    </location>
</feature>
<comment type="caution">
    <text evidence="3">The sequence shown here is derived from an EMBL/GenBank/DDBJ whole genome shotgun (WGS) entry which is preliminary data.</text>
</comment>
<name>A0ABT0HQU5_9BACT</name>
<gene>
    <name evidence="3" type="ORF">M0L20_21965</name>
</gene>
<dbReference type="InterPro" id="IPR000639">
    <property type="entry name" value="Epox_hydrolase-like"/>
</dbReference>
<dbReference type="Gene3D" id="3.40.50.1820">
    <property type="entry name" value="alpha/beta hydrolase"/>
    <property type="match status" value="1"/>
</dbReference>
<dbReference type="PANTHER" id="PTHR43798">
    <property type="entry name" value="MONOACYLGLYCEROL LIPASE"/>
    <property type="match status" value="1"/>
</dbReference>
<organism evidence="3 4">
    <name type="scientific">Spirosoma liriopis</name>
    <dbReference type="NCBI Taxonomy" id="2937440"/>
    <lineage>
        <taxon>Bacteria</taxon>
        <taxon>Pseudomonadati</taxon>
        <taxon>Bacteroidota</taxon>
        <taxon>Cytophagia</taxon>
        <taxon>Cytophagales</taxon>
        <taxon>Cytophagaceae</taxon>
        <taxon>Spirosoma</taxon>
    </lineage>
</organism>
<dbReference type="EMBL" id="JALPRF010000003">
    <property type="protein sequence ID" value="MCK8494551.1"/>
    <property type="molecule type" value="Genomic_DNA"/>
</dbReference>
<reference evidence="3 4" key="1">
    <citation type="submission" date="2022-04" db="EMBL/GenBank/DDBJ databases">
        <title>Spirosoma sp. strain RP8 genome sequencing and assembly.</title>
        <authorList>
            <person name="Jung Y."/>
        </authorList>
    </citation>
    <scope>NUCLEOTIDE SEQUENCE [LARGE SCALE GENOMIC DNA]</scope>
    <source>
        <strain evidence="3 4">RP8</strain>
    </source>
</reference>